<dbReference type="InterPro" id="IPR013429">
    <property type="entry name" value="Regulatory_FmdB_Zinc_ribbon"/>
</dbReference>
<dbReference type="EMBL" id="LAZR01003055">
    <property type="protein sequence ID" value="KKN22503.1"/>
    <property type="molecule type" value="Genomic_DNA"/>
</dbReference>
<evidence type="ECO:0000259" key="1">
    <source>
        <dbReference type="SMART" id="SM00834"/>
    </source>
</evidence>
<gene>
    <name evidence="2" type="ORF">LCGC14_0914360</name>
</gene>
<comment type="caution">
    <text evidence="2">The sequence shown here is derived from an EMBL/GenBank/DDBJ whole genome shotgun (WGS) entry which is preliminary data.</text>
</comment>
<dbReference type="SMART" id="SM00834">
    <property type="entry name" value="CxxC_CXXC_SSSS"/>
    <property type="match status" value="1"/>
</dbReference>
<dbReference type="AlphaFoldDB" id="A0A0F9RZB9"/>
<dbReference type="Pfam" id="PF09723">
    <property type="entry name" value="Zn_ribbon_8"/>
    <property type="match status" value="1"/>
</dbReference>
<proteinExistence type="predicted"/>
<protein>
    <recommendedName>
        <fullName evidence="1">Putative regulatory protein FmdB zinc ribbon domain-containing protein</fullName>
    </recommendedName>
</protein>
<evidence type="ECO:0000313" key="2">
    <source>
        <dbReference type="EMBL" id="KKN22503.1"/>
    </source>
</evidence>
<feature type="domain" description="Putative regulatory protein FmdB zinc ribbon" evidence="1">
    <location>
        <begin position="1"/>
        <end position="41"/>
    </location>
</feature>
<sequence length="85" mass="9572">MPMYTYNCSNCGQVFEEAQPIIERKTCICPECEQIADLTVGRPASVIPFQLGMFEHIAHNPIYIGSKKELRENCNRYGCIATGID</sequence>
<accession>A0A0F9RZB9</accession>
<organism evidence="2">
    <name type="scientific">marine sediment metagenome</name>
    <dbReference type="NCBI Taxonomy" id="412755"/>
    <lineage>
        <taxon>unclassified sequences</taxon>
        <taxon>metagenomes</taxon>
        <taxon>ecological metagenomes</taxon>
    </lineage>
</organism>
<name>A0A0F9RZB9_9ZZZZ</name>
<dbReference type="NCBIfam" id="TIGR02605">
    <property type="entry name" value="CxxC_CxxC_SSSS"/>
    <property type="match status" value="1"/>
</dbReference>
<reference evidence="2" key="1">
    <citation type="journal article" date="2015" name="Nature">
        <title>Complex archaea that bridge the gap between prokaryotes and eukaryotes.</title>
        <authorList>
            <person name="Spang A."/>
            <person name="Saw J.H."/>
            <person name="Jorgensen S.L."/>
            <person name="Zaremba-Niedzwiedzka K."/>
            <person name="Martijn J."/>
            <person name="Lind A.E."/>
            <person name="van Eijk R."/>
            <person name="Schleper C."/>
            <person name="Guy L."/>
            <person name="Ettema T.J."/>
        </authorList>
    </citation>
    <scope>NUCLEOTIDE SEQUENCE</scope>
</reference>